<dbReference type="EMBL" id="CP024847">
    <property type="protein sequence ID" value="AUR51004.1"/>
    <property type="molecule type" value="Genomic_DNA"/>
</dbReference>
<reference evidence="2" key="1">
    <citation type="submission" date="2017-11" db="EMBL/GenBank/DDBJ databases">
        <authorList>
            <person name="Chan K.G."/>
            <person name="Lee L.S."/>
        </authorList>
    </citation>
    <scope>NUCLEOTIDE SEQUENCE [LARGE SCALE GENOMIC DNA]</scope>
    <source>
        <strain evidence="2">DSM 100970</strain>
    </source>
</reference>
<keyword evidence="2" id="KW-1185">Reference proteome</keyword>
<dbReference type="Proteomes" id="UP000236655">
    <property type="component" value="Chromosome"/>
</dbReference>
<evidence type="ECO:0000313" key="1">
    <source>
        <dbReference type="EMBL" id="AUR51004.1"/>
    </source>
</evidence>
<evidence type="ECO:0000313" key="2">
    <source>
        <dbReference type="Proteomes" id="UP000236655"/>
    </source>
</evidence>
<proteinExistence type="predicted"/>
<sequence length="214" mass="24093">MKKIIILILIISTLALMTISINKKVPKAKLATIENSESEGIAKEPELLSSIEWLKRYPQLKNVPTNSQTAVIDKLRVSESISELIGPIDNPYGVRNDILAAILEIVPESNPKMLKAAIKTAYYENLLFYSTTDSQRLNHLKQWSLASTCMSYYDNSGDIQDSLKIGSTISDLMRNQFIRKKYISNLEQTTFAWKPLGTGLGGSVEDERCQNEEY</sequence>
<dbReference type="KEGG" id="nba:CUN60_01355"/>
<name>A0A2I7N3G9_9NEIS</name>
<dbReference type="RefSeq" id="WP_102950304.1">
    <property type="nucleotide sequence ID" value="NZ_CP024847.1"/>
</dbReference>
<organism evidence="1 2">
    <name type="scientific">Aquella oligotrophica</name>
    <dbReference type="NCBI Taxonomy" id="2067065"/>
    <lineage>
        <taxon>Bacteria</taxon>
        <taxon>Pseudomonadati</taxon>
        <taxon>Pseudomonadota</taxon>
        <taxon>Betaproteobacteria</taxon>
        <taxon>Neisseriales</taxon>
        <taxon>Neisseriaceae</taxon>
        <taxon>Aquella</taxon>
    </lineage>
</organism>
<protein>
    <submittedName>
        <fullName evidence="1">Uncharacterized protein</fullName>
    </submittedName>
</protein>
<accession>A0A2I7N3G9</accession>
<gene>
    <name evidence="1" type="ORF">CUN60_01355</name>
</gene>
<dbReference type="AlphaFoldDB" id="A0A2I7N3G9"/>